<dbReference type="OrthoDB" id="2991331at2"/>
<dbReference type="EMBL" id="QRDY01000005">
    <property type="protein sequence ID" value="RED61691.1"/>
    <property type="molecule type" value="Genomic_DNA"/>
</dbReference>
<dbReference type="AlphaFoldDB" id="A0A3D9IJ22"/>
<proteinExistence type="predicted"/>
<evidence type="ECO:0000256" key="1">
    <source>
        <dbReference type="SAM" id="Coils"/>
    </source>
</evidence>
<keyword evidence="1" id="KW-0175">Coiled coil</keyword>
<organism evidence="2 3">
    <name type="scientific">Cohnella lupini</name>
    <dbReference type="NCBI Taxonomy" id="1294267"/>
    <lineage>
        <taxon>Bacteria</taxon>
        <taxon>Bacillati</taxon>
        <taxon>Bacillota</taxon>
        <taxon>Bacilli</taxon>
        <taxon>Bacillales</taxon>
        <taxon>Paenibacillaceae</taxon>
        <taxon>Cohnella</taxon>
    </lineage>
</organism>
<keyword evidence="3" id="KW-1185">Reference proteome</keyword>
<feature type="coiled-coil region" evidence="1">
    <location>
        <begin position="30"/>
        <end position="57"/>
    </location>
</feature>
<name>A0A3D9IJ22_9BACL</name>
<sequence length="220" mass="25332">MQQPYIWNANYQNPSPSPNAPDWQAWIQRLYESELRLQQMSAQLADVQKQLDDIKSKPPLHIEYHFDQLKVNRLEGTLNVGISPQGISGIESLETPDPSCWKINSDPPDEAAVPIRNLQAEMSDYMKTNSNAVLLEMERQFGVSLDEEHRRRVVDDVAKQLNERVHYYARSSDYPAQGTEEERDKWKNAIIEKTRRDIRGAFSAYLSNQRQAMKGSDTAP</sequence>
<dbReference type="InterPro" id="IPR019673">
    <property type="entry name" value="Spore_germination_GerPC"/>
</dbReference>
<dbReference type="RefSeq" id="WP_115992726.1">
    <property type="nucleotide sequence ID" value="NZ_QRDY01000005.1"/>
</dbReference>
<evidence type="ECO:0000313" key="3">
    <source>
        <dbReference type="Proteomes" id="UP000256869"/>
    </source>
</evidence>
<protein>
    <submittedName>
        <fullName evidence="2">Spore germination protein PC</fullName>
    </submittedName>
</protein>
<gene>
    <name evidence="2" type="ORF">DFP95_105120</name>
</gene>
<accession>A0A3D9IJ22</accession>
<dbReference type="Pfam" id="PF10737">
    <property type="entry name" value="GerPC"/>
    <property type="match status" value="1"/>
</dbReference>
<reference evidence="2 3" key="1">
    <citation type="submission" date="2018-07" db="EMBL/GenBank/DDBJ databases">
        <title>Genomic Encyclopedia of Type Strains, Phase III (KMG-III): the genomes of soil and plant-associated and newly described type strains.</title>
        <authorList>
            <person name="Whitman W."/>
        </authorList>
    </citation>
    <scope>NUCLEOTIDE SEQUENCE [LARGE SCALE GENOMIC DNA]</scope>
    <source>
        <strain evidence="2 3">CECT 8236</strain>
    </source>
</reference>
<dbReference type="Proteomes" id="UP000256869">
    <property type="component" value="Unassembled WGS sequence"/>
</dbReference>
<evidence type="ECO:0000313" key="2">
    <source>
        <dbReference type="EMBL" id="RED61691.1"/>
    </source>
</evidence>
<comment type="caution">
    <text evidence="2">The sequence shown here is derived from an EMBL/GenBank/DDBJ whole genome shotgun (WGS) entry which is preliminary data.</text>
</comment>